<feature type="region of interest" description="Disordered" evidence="1">
    <location>
        <begin position="1"/>
        <end position="252"/>
    </location>
</feature>
<proteinExistence type="predicted"/>
<dbReference type="Pfam" id="PF09444">
    <property type="entry name" value="MRC1"/>
    <property type="match status" value="1"/>
</dbReference>
<feature type="domain" description="DNA replication checkpoint mediator MRC1" evidence="2">
    <location>
        <begin position="543"/>
        <end position="656"/>
    </location>
</feature>
<gene>
    <name evidence="3" type="ORF">PROFUN_07705</name>
</gene>
<feature type="compositionally biased region" description="Low complexity" evidence="1">
    <location>
        <begin position="801"/>
        <end position="810"/>
    </location>
</feature>
<feature type="region of interest" description="Disordered" evidence="1">
    <location>
        <begin position="394"/>
        <end position="534"/>
    </location>
</feature>
<evidence type="ECO:0000313" key="4">
    <source>
        <dbReference type="Proteomes" id="UP000241769"/>
    </source>
</evidence>
<feature type="region of interest" description="Disordered" evidence="1">
    <location>
        <begin position="548"/>
        <end position="593"/>
    </location>
</feature>
<feature type="compositionally biased region" description="Polar residues" evidence="1">
    <location>
        <begin position="513"/>
        <end position="522"/>
    </location>
</feature>
<feature type="compositionally biased region" description="Acidic residues" evidence="1">
    <location>
        <begin position="549"/>
        <end position="572"/>
    </location>
</feature>
<feature type="compositionally biased region" description="Acidic residues" evidence="1">
    <location>
        <begin position="581"/>
        <end position="591"/>
    </location>
</feature>
<name>A0A2P6MM78_9EUKA</name>
<organism evidence="3 4">
    <name type="scientific">Planoprotostelium fungivorum</name>
    <dbReference type="NCBI Taxonomy" id="1890364"/>
    <lineage>
        <taxon>Eukaryota</taxon>
        <taxon>Amoebozoa</taxon>
        <taxon>Evosea</taxon>
        <taxon>Variosea</taxon>
        <taxon>Cavosteliida</taxon>
        <taxon>Cavosteliaceae</taxon>
        <taxon>Planoprotostelium</taxon>
    </lineage>
</organism>
<keyword evidence="4" id="KW-1185">Reference proteome</keyword>
<feature type="compositionally biased region" description="Basic and acidic residues" evidence="1">
    <location>
        <begin position="82"/>
        <end position="109"/>
    </location>
</feature>
<accession>A0A2P6MM78</accession>
<feature type="compositionally biased region" description="Basic and acidic residues" evidence="1">
    <location>
        <begin position="185"/>
        <end position="194"/>
    </location>
</feature>
<feature type="region of interest" description="Disordered" evidence="1">
    <location>
        <begin position="313"/>
        <end position="333"/>
    </location>
</feature>
<dbReference type="AlphaFoldDB" id="A0A2P6MM78"/>
<feature type="compositionally biased region" description="Basic and acidic residues" evidence="1">
    <location>
        <begin position="44"/>
        <end position="61"/>
    </location>
</feature>
<protein>
    <recommendedName>
        <fullName evidence="2">DNA replication checkpoint mediator MRC1 domain-containing protein</fullName>
    </recommendedName>
</protein>
<reference evidence="3 4" key="1">
    <citation type="journal article" date="2018" name="Genome Biol. Evol.">
        <title>Multiple Roots of Fruiting Body Formation in Amoebozoa.</title>
        <authorList>
            <person name="Hillmann F."/>
            <person name="Forbes G."/>
            <person name="Novohradska S."/>
            <person name="Ferling I."/>
            <person name="Riege K."/>
            <person name="Groth M."/>
            <person name="Westermann M."/>
            <person name="Marz M."/>
            <person name="Spaller T."/>
            <person name="Winckler T."/>
            <person name="Schaap P."/>
            <person name="Glockner G."/>
        </authorList>
    </citation>
    <scope>NUCLEOTIDE SEQUENCE [LARGE SCALE GENOMIC DNA]</scope>
    <source>
        <strain evidence="3 4">Jena</strain>
    </source>
</reference>
<feature type="compositionally biased region" description="Acidic residues" evidence="1">
    <location>
        <begin position="62"/>
        <end position="79"/>
    </location>
</feature>
<dbReference type="EMBL" id="MDYQ01000812">
    <property type="protein sequence ID" value="PRP72805.1"/>
    <property type="molecule type" value="Genomic_DNA"/>
</dbReference>
<dbReference type="InterPro" id="IPR018564">
    <property type="entry name" value="Repl_chkpnt_MRC1_dom"/>
</dbReference>
<feature type="compositionally biased region" description="Acidic residues" evidence="1">
    <location>
        <begin position="451"/>
        <end position="504"/>
    </location>
</feature>
<evidence type="ECO:0000259" key="2">
    <source>
        <dbReference type="Pfam" id="PF09444"/>
    </source>
</evidence>
<feature type="compositionally biased region" description="Basic and acidic residues" evidence="1">
    <location>
        <begin position="165"/>
        <end position="177"/>
    </location>
</feature>
<feature type="compositionally biased region" description="Basic and acidic residues" evidence="1">
    <location>
        <begin position="644"/>
        <end position="658"/>
    </location>
</feature>
<dbReference type="Proteomes" id="UP000241769">
    <property type="component" value="Unassembled WGS sequence"/>
</dbReference>
<feature type="region of interest" description="Disordered" evidence="1">
    <location>
        <begin position="783"/>
        <end position="822"/>
    </location>
</feature>
<feature type="compositionally biased region" description="Basic and acidic residues" evidence="1">
    <location>
        <begin position="237"/>
        <end position="252"/>
    </location>
</feature>
<comment type="caution">
    <text evidence="3">The sequence shown here is derived from an EMBL/GenBank/DDBJ whole genome shotgun (WGS) entry which is preliminary data.</text>
</comment>
<evidence type="ECO:0000256" key="1">
    <source>
        <dbReference type="SAM" id="MobiDB-lite"/>
    </source>
</evidence>
<feature type="region of interest" description="Disordered" evidence="1">
    <location>
        <begin position="623"/>
        <end position="667"/>
    </location>
</feature>
<sequence length="822" mass="93462">MVALDDIFTSEEKEMEVSSQGESSEEEENENVAQQKVKATPTVTREEELRQKRMADQLKELDDFELEEEFGNDEEEDVVPEVPDKAETREMERHIEATSKKVQPKQKEAEESEEEEKEQTPMETEERNQDEEEEKVDEEKEKKKKKKAEKKKKQSKKLKSKKKKTKDDDADKPEKTPKKSKKRKPERDLLELIKENAQGFLMGDDEDDGYVPSKDAEEAQRKICEEKPAKRAKTSKSKRESEDDGKQRMEDRMLDLHMDTSKIMRSNDIVVDEIQAAPMGVAELSNLWQKRRETTFKSLRPSVVKEKNLSEAPLYIERSGPDHDPDASDEEFDYGTGDLLVVVPDSPEREEEEVTEISEKIITSTPAPQPPSIAPSIFRAPTECTQDLDEISEKDLSPAKTDLHLHYTQSQMEETTKEKEGEESGWLHLQQTLTMDVSTMEKPVEERSDSEGEEEEGGAGGEEGEDSHDEGSDEEESGEEGEGEEGEGEEGEGEEEEGSDEESADSATEDHNVSVTEDTNVSVPKLSAAEIEEKRKRKLERLKRIAEIIEQEAEESEDGSGGSDDEEEEGMDEYDKNMLADSDEEEEEMSEELAKEIRKLEAMEDTEETRKMLRIVRGAWRNRKKNARGAAFDSDDDEGPTNEELNRAARSRADKENEPPQFFNFFQEERADVSLWDDAEEEEEEDFLEKRHASIMRAERAELMSSLPLPEKLMTEESLSLLSQTSCATRTKKPTSLSNSGLIARHQRRRMEIATKTQKTATNTPTASGLINFEKQAPVLQEKTNTNNNNNKPAAVRAKPKTTPVQTKPKGSLLSMLKDGYR</sequence>
<evidence type="ECO:0000313" key="3">
    <source>
        <dbReference type="EMBL" id="PRP72805.1"/>
    </source>
</evidence>
<feature type="compositionally biased region" description="Basic and acidic residues" evidence="1">
    <location>
        <begin position="214"/>
        <end position="229"/>
    </location>
</feature>
<feature type="compositionally biased region" description="Basic and acidic residues" evidence="1">
    <location>
        <begin position="118"/>
        <end position="127"/>
    </location>
</feature>
<feature type="compositionally biased region" description="Basic residues" evidence="1">
    <location>
        <begin position="142"/>
        <end position="164"/>
    </location>
</feature>
<feature type="compositionally biased region" description="Basic and acidic residues" evidence="1">
    <location>
        <begin position="394"/>
        <end position="405"/>
    </location>
</feature>
<dbReference type="InParanoid" id="A0A2P6MM78"/>